<dbReference type="AlphaFoldDB" id="A0A2U1CJE5"/>
<comment type="function">
    <text evidence="9">Part of the tripartite ATP-independent periplasmic (TRAP) transport system.</text>
</comment>
<reference evidence="11 12" key="1">
    <citation type="submission" date="2018-04" db="EMBL/GenBank/DDBJ databases">
        <title>Genomic Encyclopedia of Type Strains, Phase IV (KMG-IV): sequencing the most valuable type-strain genomes for metagenomic binning, comparative biology and taxonomic classification.</title>
        <authorList>
            <person name="Goeker M."/>
        </authorList>
    </citation>
    <scope>NUCLEOTIDE SEQUENCE [LARGE SCALE GENOMIC DNA]</scope>
    <source>
        <strain evidence="11 12">DSM 10065</strain>
    </source>
</reference>
<dbReference type="OrthoDB" id="8689768at2"/>
<dbReference type="RefSeq" id="WP_116519250.1">
    <property type="nucleotide sequence ID" value="NZ_JACCEX010000005.1"/>
</dbReference>
<dbReference type="Pfam" id="PF04290">
    <property type="entry name" value="DctQ"/>
    <property type="match status" value="1"/>
</dbReference>
<dbReference type="GO" id="GO:0005886">
    <property type="term" value="C:plasma membrane"/>
    <property type="evidence" value="ECO:0007669"/>
    <property type="project" value="UniProtKB-SubCell"/>
</dbReference>
<keyword evidence="6 9" id="KW-1133">Transmembrane helix</keyword>
<proteinExistence type="inferred from homology"/>
<dbReference type="PANTHER" id="PTHR35011:SF2">
    <property type="entry name" value="2,3-DIKETO-L-GULONATE TRAP TRANSPORTER SMALL PERMEASE PROTEIN YIAM"/>
    <property type="match status" value="1"/>
</dbReference>
<keyword evidence="7 9" id="KW-0472">Membrane</keyword>
<dbReference type="STRING" id="1231391.GCA_000308195_02790"/>
<sequence length="185" mass="20245">MSGVSSGPSGAWRLLCSLARAHDFLTRLTFWVAMIGVAYLTTVLAWEVLARYALRQPTGWAPDTAALAFGLATFLAAPTLSKEGGHADMRLVVDTLPASAAVWLRRFTMLLACAVCWLAAWFGYNELLRLFQRGVMVIAVTPMPKWWLMAAIVYSLVSMGLYFLRHFLTSFCGTPASAGRGGEFS</sequence>
<dbReference type="EMBL" id="QEKO01000005">
    <property type="protein sequence ID" value="PVY61112.1"/>
    <property type="molecule type" value="Genomic_DNA"/>
</dbReference>
<evidence type="ECO:0000256" key="1">
    <source>
        <dbReference type="ARBA" id="ARBA00004429"/>
    </source>
</evidence>
<feature type="transmembrane region" description="Helical" evidence="9">
    <location>
        <begin position="28"/>
        <end position="48"/>
    </location>
</feature>
<keyword evidence="2 9" id="KW-0813">Transport</keyword>
<keyword evidence="4 9" id="KW-0997">Cell inner membrane</keyword>
<keyword evidence="3" id="KW-1003">Cell membrane</keyword>
<feature type="transmembrane region" description="Helical" evidence="9">
    <location>
        <begin position="60"/>
        <end position="80"/>
    </location>
</feature>
<dbReference type="InterPro" id="IPR055348">
    <property type="entry name" value="DctQ"/>
</dbReference>
<gene>
    <name evidence="11" type="ORF">C7440_3282</name>
</gene>
<name>A0A2U1CJE5_9BURK</name>
<feature type="domain" description="Tripartite ATP-independent periplasmic transporters DctQ component" evidence="10">
    <location>
        <begin position="41"/>
        <end position="172"/>
    </location>
</feature>
<organism evidence="11 12">
    <name type="scientific">Pusillimonas noertemannii</name>
    <dbReference type="NCBI Taxonomy" id="305977"/>
    <lineage>
        <taxon>Bacteria</taxon>
        <taxon>Pseudomonadati</taxon>
        <taxon>Pseudomonadota</taxon>
        <taxon>Betaproteobacteria</taxon>
        <taxon>Burkholderiales</taxon>
        <taxon>Alcaligenaceae</taxon>
        <taxon>Pusillimonas</taxon>
    </lineage>
</organism>
<feature type="transmembrane region" description="Helical" evidence="9">
    <location>
        <begin position="100"/>
        <end position="124"/>
    </location>
</feature>
<comment type="caution">
    <text evidence="11">The sequence shown here is derived from an EMBL/GenBank/DDBJ whole genome shotgun (WGS) entry which is preliminary data.</text>
</comment>
<keyword evidence="5 9" id="KW-0812">Transmembrane</keyword>
<dbReference type="GO" id="GO:0015740">
    <property type="term" value="P:C4-dicarboxylate transport"/>
    <property type="evidence" value="ECO:0007669"/>
    <property type="project" value="TreeGrafter"/>
</dbReference>
<evidence type="ECO:0000256" key="6">
    <source>
        <dbReference type="ARBA" id="ARBA00022989"/>
    </source>
</evidence>
<dbReference type="Proteomes" id="UP000246145">
    <property type="component" value="Unassembled WGS sequence"/>
</dbReference>
<keyword evidence="12" id="KW-1185">Reference proteome</keyword>
<evidence type="ECO:0000313" key="12">
    <source>
        <dbReference type="Proteomes" id="UP000246145"/>
    </source>
</evidence>
<dbReference type="GO" id="GO:0022857">
    <property type="term" value="F:transmembrane transporter activity"/>
    <property type="evidence" value="ECO:0007669"/>
    <property type="project" value="UniProtKB-UniRule"/>
</dbReference>
<dbReference type="InterPro" id="IPR007387">
    <property type="entry name" value="TRAP_DctQ"/>
</dbReference>
<evidence type="ECO:0000256" key="9">
    <source>
        <dbReference type="RuleBase" id="RU369079"/>
    </source>
</evidence>
<feature type="transmembrane region" description="Helical" evidence="9">
    <location>
        <begin position="145"/>
        <end position="164"/>
    </location>
</feature>
<accession>A0A2U1CJE5</accession>
<evidence type="ECO:0000256" key="3">
    <source>
        <dbReference type="ARBA" id="ARBA00022475"/>
    </source>
</evidence>
<evidence type="ECO:0000256" key="5">
    <source>
        <dbReference type="ARBA" id="ARBA00022692"/>
    </source>
</evidence>
<comment type="subunit">
    <text evidence="9">The complex comprises the extracytoplasmic solute receptor protein and the two transmembrane proteins.</text>
</comment>
<protein>
    <recommendedName>
        <fullName evidence="9">TRAP transporter small permease protein</fullName>
    </recommendedName>
</protein>
<evidence type="ECO:0000256" key="8">
    <source>
        <dbReference type="ARBA" id="ARBA00038436"/>
    </source>
</evidence>
<dbReference type="PANTHER" id="PTHR35011">
    <property type="entry name" value="2,3-DIKETO-L-GULONATE TRAP TRANSPORTER SMALL PERMEASE PROTEIN YIAM"/>
    <property type="match status" value="1"/>
</dbReference>
<comment type="subcellular location">
    <subcellularLocation>
        <location evidence="1 9">Cell inner membrane</location>
        <topology evidence="1 9">Multi-pass membrane protein</topology>
    </subcellularLocation>
</comment>
<evidence type="ECO:0000259" key="10">
    <source>
        <dbReference type="Pfam" id="PF04290"/>
    </source>
</evidence>
<evidence type="ECO:0000256" key="7">
    <source>
        <dbReference type="ARBA" id="ARBA00023136"/>
    </source>
</evidence>
<evidence type="ECO:0000256" key="4">
    <source>
        <dbReference type="ARBA" id="ARBA00022519"/>
    </source>
</evidence>
<evidence type="ECO:0000256" key="2">
    <source>
        <dbReference type="ARBA" id="ARBA00022448"/>
    </source>
</evidence>
<evidence type="ECO:0000313" key="11">
    <source>
        <dbReference type="EMBL" id="PVY61112.1"/>
    </source>
</evidence>
<comment type="similarity">
    <text evidence="8 9">Belongs to the TRAP transporter small permease family.</text>
</comment>